<keyword evidence="6 10" id="KW-0812">Transmembrane</keyword>
<keyword evidence="12" id="KW-1185">Reference proteome</keyword>
<dbReference type="KEGG" id="gai:IMCC3135_33015"/>
<keyword evidence="5" id="KW-0997">Cell inner membrane</keyword>
<keyword evidence="8 10" id="KW-1133">Transmembrane helix</keyword>
<evidence type="ECO:0000256" key="7">
    <source>
        <dbReference type="ARBA" id="ARBA00022927"/>
    </source>
</evidence>
<evidence type="ECO:0000256" key="8">
    <source>
        <dbReference type="ARBA" id="ARBA00022989"/>
    </source>
</evidence>
<evidence type="ECO:0000256" key="2">
    <source>
        <dbReference type="ARBA" id="ARBA00010637"/>
    </source>
</evidence>
<evidence type="ECO:0000256" key="4">
    <source>
        <dbReference type="ARBA" id="ARBA00022475"/>
    </source>
</evidence>
<keyword evidence="7" id="KW-0653">Protein transport</keyword>
<dbReference type="InterPro" id="IPR007690">
    <property type="entry name" value="T2SS_GspM"/>
</dbReference>
<keyword evidence="3" id="KW-0813">Transport</keyword>
<keyword evidence="9 10" id="KW-0472">Membrane</keyword>
<organism evidence="11 12">
    <name type="scientific">Granulosicoccus antarcticus IMCC3135</name>
    <dbReference type="NCBI Taxonomy" id="1192854"/>
    <lineage>
        <taxon>Bacteria</taxon>
        <taxon>Pseudomonadati</taxon>
        <taxon>Pseudomonadota</taxon>
        <taxon>Gammaproteobacteria</taxon>
        <taxon>Chromatiales</taxon>
        <taxon>Granulosicoccaceae</taxon>
        <taxon>Granulosicoccus</taxon>
    </lineage>
</organism>
<dbReference type="EMBL" id="CP018632">
    <property type="protein sequence ID" value="ASJ76647.1"/>
    <property type="molecule type" value="Genomic_DNA"/>
</dbReference>
<comment type="subcellular location">
    <subcellularLocation>
        <location evidence="1">Cell inner membrane</location>
        <topology evidence="1">Single-pass membrane protein</topology>
    </subcellularLocation>
</comment>
<evidence type="ECO:0000256" key="6">
    <source>
        <dbReference type="ARBA" id="ARBA00022692"/>
    </source>
</evidence>
<gene>
    <name evidence="11" type="primary">epsM_3</name>
    <name evidence="11" type="ORF">IMCC3135_33015</name>
</gene>
<dbReference type="InterPro" id="IPR023229">
    <property type="entry name" value="T2SS_M_periplasmic_sf"/>
</dbReference>
<accession>A0A2Z2P7H8</accession>
<evidence type="ECO:0000313" key="12">
    <source>
        <dbReference type="Proteomes" id="UP000250079"/>
    </source>
</evidence>
<evidence type="ECO:0000256" key="5">
    <source>
        <dbReference type="ARBA" id="ARBA00022519"/>
    </source>
</evidence>
<dbReference type="OrthoDB" id="6120808at2"/>
<feature type="transmembrane region" description="Helical" evidence="10">
    <location>
        <begin position="14"/>
        <end position="36"/>
    </location>
</feature>
<protein>
    <submittedName>
        <fullName evidence="11">Type II secretion system protein M</fullName>
    </submittedName>
</protein>
<keyword evidence="4" id="KW-1003">Cell membrane</keyword>
<evidence type="ECO:0000256" key="3">
    <source>
        <dbReference type="ARBA" id="ARBA00022448"/>
    </source>
</evidence>
<dbReference type="AlphaFoldDB" id="A0A2Z2P7H8"/>
<dbReference type="GO" id="GO:0015627">
    <property type="term" value="C:type II protein secretion system complex"/>
    <property type="evidence" value="ECO:0007669"/>
    <property type="project" value="InterPro"/>
</dbReference>
<dbReference type="GO" id="GO:0005886">
    <property type="term" value="C:plasma membrane"/>
    <property type="evidence" value="ECO:0007669"/>
    <property type="project" value="UniProtKB-SubCell"/>
</dbReference>
<evidence type="ECO:0000313" key="11">
    <source>
        <dbReference type="EMBL" id="ASJ76647.1"/>
    </source>
</evidence>
<comment type="similarity">
    <text evidence="2">Belongs to the GSP M family.</text>
</comment>
<evidence type="ECO:0000256" key="1">
    <source>
        <dbReference type="ARBA" id="ARBA00004377"/>
    </source>
</evidence>
<dbReference type="GO" id="GO:0015628">
    <property type="term" value="P:protein secretion by the type II secretion system"/>
    <property type="evidence" value="ECO:0007669"/>
    <property type="project" value="InterPro"/>
</dbReference>
<dbReference type="Gene3D" id="3.30.1360.100">
    <property type="entry name" value="General secretion pathway protein M, EpsM"/>
    <property type="match status" value="1"/>
</dbReference>
<reference evidence="11 12" key="1">
    <citation type="submission" date="2016-12" db="EMBL/GenBank/DDBJ databases">
        <authorList>
            <person name="Song W.-J."/>
            <person name="Kurnit D.M."/>
        </authorList>
    </citation>
    <scope>NUCLEOTIDE SEQUENCE [LARGE SCALE GENOMIC DNA]</scope>
    <source>
        <strain evidence="11 12">IMCC3135</strain>
    </source>
</reference>
<evidence type="ECO:0000256" key="9">
    <source>
        <dbReference type="ARBA" id="ARBA00023136"/>
    </source>
</evidence>
<dbReference type="RefSeq" id="WP_088921398.1">
    <property type="nucleotide sequence ID" value="NZ_CP018632.1"/>
</dbReference>
<proteinExistence type="inferred from homology"/>
<dbReference type="SUPFAM" id="SSF103054">
    <property type="entry name" value="General secretion pathway protein M, EpsM"/>
    <property type="match status" value="1"/>
</dbReference>
<name>A0A2Z2P7H8_9GAMM</name>
<sequence length="156" mass="17525">MKDWYLRQSPRDRLIVMIVAVLTIISLLYAVAWYPLQARKTSLEQALVSKQETLEFIRRAGVQLRASAGNDNTAKTSDKAPYLLIDEVIRQAKMDPPERVEPSGANGARVQFGEVEFDKLVAVLAELELYGLEISTLTISRKNPGTVSARFNMERS</sequence>
<dbReference type="Proteomes" id="UP000250079">
    <property type="component" value="Chromosome"/>
</dbReference>
<evidence type="ECO:0000256" key="10">
    <source>
        <dbReference type="SAM" id="Phobius"/>
    </source>
</evidence>
<dbReference type="Pfam" id="PF04612">
    <property type="entry name" value="T2SSM"/>
    <property type="match status" value="1"/>
</dbReference>